<keyword evidence="1" id="KW-1133">Transmembrane helix</keyword>
<evidence type="ECO:0000256" key="1">
    <source>
        <dbReference type="SAM" id="Phobius"/>
    </source>
</evidence>
<name>A0A914WT17_9BILA</name>
<keyword evidence="1" id="KW-0472">Membrane</keyword>
<dbReference type="AlphaFoldDB" id="A0A914WT17"/>
<accession>A0A914WT17</accession>
<protein>
    <submittedName>
        <fullName evidence="3">Uncharacterized protein</fullName>
    </submittedName>
</protein>
<keyword evidence="2" id="KW-1185">Reference proteome</keyword>
<evidence type="ECO:0000313" key="2">
    <source>
        <dbReference type="Proteomes" id="UP000887566"/>
    </source>
</evidence>
<feature type="transmembrane region" description="Helical" evidence="1">
    <location>
        <begin position="22"/>
        <end position="44"/>
    </location>
</feature>
<sequence length="76" mass="8198">SKMKTVVYACLGVLSCLEPNEVWLAALSGIFVLILAAFCGLTLLRKSIAARSSVSPYSRYESGIEQNGTNSIDLRT</sequence>
<reference evidence="3" key="1">
    <citation type="submission" date="2022-11" db="UniProtKB">
        <authorList>
            <consortium name="WormBaseParasite"/>
        </authorList>
    </citation>
    <scope>IDENTIFICATION</scope>
</reference>
<organism evidence="2 3">
    <name type="scientific">Plectus sambesii</name>
    <dbReference type="NCBI Taxonomy" id="2011161"/>
    <lineage>
        <taxon>Eukaryota</taxon>
        <taxon>Metazoa</taxon>
        <taxon>Ecdysozoa</taxon>
        <taxon>Nematoda</taxon>
        <taxon>Chromadorea</taxon>
        <taxon>Plectida</taxon>
        <taxon>Plectina</taxon>
        <taxon>Plectoidea</taxon>
        <taxon>Plectidae</taxon>
        <taxon>Plectus</taxon>
    </lineage>
</organism>
<keyword evidence="1" id="KW-0812">Transmembrane</keyword>
<dbReference type="WBParaSite" id="PSAMB.scaffold5298size12095.g26286.t1">
    <property type="protein sequence ID" value="PSAMB.scaffold5298size12095.g26286.t1"/>
    <property type="gene ID" value="PSAMB.scaffold5298size12095.g26286"/>
</dbReference>
<proteinExistence type="predicted"/>
<dbReference type="Proteomes" id="UP000887566">
    <property type="component" value="Unplaced"/>
</dbReference>
<evidence type="ECO:0000313" key="3">
    <source>
        <dbReference type="WBParaSite" id="PSAMB.scaffold5298size12095.g26286.t1"/>
    </source>
</evidence>